<feature type="region of interest" description="Disordered" evidence="1">
    <location>
        <begin position="32"/>
        <end position="56"/>
    </location>
</feature>
<feature type="region of interest" description="Disordered" evidence="1">
    <location>
        <begin position="188"/>
        <end position="273"/>
    </location>
</feature>
<evidence type="ECO:0000256" key="1">
    <source>
        <dbReference type="SAM" id="MobiDB-lite"/>
    </source>
</evidence>
<feature type="compositionally biased region" description="Polar residues" evidence="1">
    <location>
        <begin position="199"/>
        <end position="209"/>
    </location>
</feature>
<feature type="compositionally biased region" description="Basic and acidic residues" evidence="1">
    <location>
        <begin position="213"/>
        <end position="225"/>
    </location>
</feature>
<sequence>MPLYSEKDERKWQEVFNKGLGVALTPNSTTVLEERGQQEAPSSSAQAHDVLEDREGPSGGVIVQALTPLSREVDDLNHVQKEYATNETFQCLPQASPHRRCQKPQIEEVQDEDQGDRNPQRERYQDTLESDFNAIEEEWMNKLELRQRERQAALEREEVQRETEWKEWLRKRRAEPGLRKWFFWRNRLRKPHPPPKLSVDTSGGSSASPSREVPVEHASGDERNIDPIITEPRSCPEMRPPTEVTPKKAGVTLEGVEETAVEEKAGTLPEGPR</sequence>
<reference evidence="2 3" key="1">
    <citation type="submission" date="2016-08" db="EMBL/GenBank/DDBJ databases">
        <authorList>
            <consortium name="Lentinula edodes genome sequencing consortium"/>
            <person name="Sakamoto Y."/>
            <person name="Nakade K."/>
            <person name="Sato S."/>
            <person name="Yoshida Y."/>
            <person name="Miyazaki K."/>
            <person name="Natsume S."/>
            <person name="Konno N."/>
        </authorList>
    </citation>
    <scope>NUCLEOTIDE SEQUENCE [LARGE SCALE GENOMIC DNA]</scope>
    <source>
        <strain evidence="2 3">NBRC 111202</strain>
    </source>
</reference>
<dbReference type="EMBL" id="BDGU01000019">
    <property type="protein sequence ID" value="GAV99846.1"/>
    <property type="molecule type" value="Genomic_DNA"/>
</dbReference>
<feature type="compositionally biased region" description="Basic and acidic residues" evidence="1">
    <location>
        <begin position="115"/>
        <end position="124"/>
    </location>
</feature>
<dbReference type="AlphaFoldDB" id="A0A1Q3DXU6"/>
<dbReference type="Proteomes" id="UP000188533">
    <property type="component" value="Unassembled WGS sequence"/>
</dbReference>
<feature type="region of interest" description="Disordered" evidence="1">
    <location>
        <begin position="95"/>
        <end position="124"/>
    </location>
</feature>
<protein>
    <submittedName>
        <fullName evidence="2">Uncharacterized protein</fullName>
    </submittedName>
</protein>
<evidence type="ECO:0000313" key="3">
    <source>
        <dbReference type="Proteomes" id="UP000188533"/>
    </source>
</evidence>
<comment type="caution">
    <text evidence="2">The sequence shown here is derived from an EMBL/GenBank/DDBJ whole genome shotgun (WGS) entry which is preliminary data.</text>
</comment>
<reference evidence="2 3" key="2">
    <citation type="submission" date="2017-02" db="EMBL/GenBank/DDBJ databases">
        <title>A genome survey and senescence transcriptome analysis in Lentinula edodes.</title>
        <authorList>
            <person name="Sakamoto Y."/>
            <person name="Nakade K."/>
            <person name="Sato S."/>
            <person name="Yoshida Y."/>
            <person name="Miyazaki K."/>
            <person name="Natsume S."/>
            <person name="Konno N."/>
        </authorList>
    </citation>
    <scope>NUCLEOTIDE SEQUENCE [LARGE SCALE GENOMIC DNA]</scope>
    <source>
        <strain evidence="2 3">NBRC 111202</strain>
    </source>
</reference>
<evidence type="ECO:0000313" key="2">
    <source>
        <dbReference type="EMBL" id="GAV99846.1"/>
    </source>
</evidence>
<gene>
    <name evidence="2" type="ORF">LENED_001330</name>
</gene>
<name>A0A1Q3DXU6_LENED</name>
<proteinExistence type="predicted"/>
<accession>A0A1Q3DXU6</accession>
<keyword evidence="3" id="KW-1185">Reference proteome</keyword>
<organism evidence="2 3">
    <name type="scientific">Lentinula edodes</name>
    <name type="common">Shiitake mushroom</name>
    <name type="synonym">Lentinus edodes</name>
    <dbReference type="NCBI Taxonomy" id="5353"/>
    <lineage>
        <taxon>Eukaryota</taxon>
        <taxon>Fungi</taxon>
        <taxon>Dikarya</taxon>
        <taxon>Basidiomycota</taxon>
        <taxon>Agaricomycotina</taxon>
        <taxon>Agaricomycetes</taxon>
        <taxon>Agaricomycetidae</taxon>
        <taxon>Agaricales</taxon>
        <taxon>Marasmiineae</taxon>
        <taxon>Omphalotaceae</taxon>
        <taxon>Lentinula</taxon>
    </lineage>
</organism>